<evidence type="ECO:0000313" key="1">
    <source>
        <dbReference type="EMBL" id="CAF4292677.1"/>
    </source>
</evidence>
<dbReference type="EMBL" id="CAJOBE010031375">
    <property type="protein sequence ID" value="CAF4292677.1"/>
    <property type="molecule type" value="Genomic_DNA"/>
</dbReference>
<accession>A0A820HGW6</accession>
<evidence type="ECO:0000313" key="2">
    <source>
        <dbReference type="Proteomes" id="UP000663874"/>
    </source>
</evidence>
<reference evidence="1" key="1">
    <citation type="submission" date="2021-02" db="EMBL/GenBank/DDBJ databases">
        <authorList>
            <person name="Nowell W R."/>
        </authorList>
    </citation>
    <scope>NUCLEOTIDE SEQUENCE</scope>
</reference>
<sequence>MNNYKKKIEQRQEYLQTLIKICQQARGEHEHKVKTQNKLNEELIAINDWFKRLIQELTQPIDLNLSLNNVNDIQDSMAQLDVSIDQRLLRLDQALRDEPNLISSNGKEIRERLNTVEELKHQVK</sequence>
<comment type="caution">
    <text evidence="1">The sequence shown here is derived from an EMBL/GenBank/DDBJ whole genome shotgun (WGS) entry which is preliminary data.</text>
</comment>
<feature type="non-terminal residue" evidence="1">
    <location>
        <position position="1"/>
    </location>
</feature>
<organism evidence="1 2">
    <name type="scientific">Rotaria sordida</name>
    <dbReference type="NCBI Taxonomy" id="392033"/>
    <lineage>
        <taxon>Eukaryota</taxon>
        <taxon>Metazoa</taxon>
        <taxon>Spiralia</taxon>
        <taxon>Gnathifera</taxon>
        <taxon>Rotifera</taxon>
        <taxon>Eurotatoria</taxon>
        <taxon>Bdelloidea</taxon>
        <taxon>Philodinida</taxon>
        <taxon>Philodinidae</taxon>
        <taxon>Rotaria</taxon>
    </lineage>
</organism>
<gene>
    <name evidence="1" type="ORF">FNK824_LOCUS40326</name>
</gene>
<proteinExistence type="predicted"/>
<dbReference type="AlphaFoldDB" id="A0A820HGW6"/>
<name>A0A820HGW6_9BILA</name>
<protein>
    <submittedName>
        <fullName evidence="1">Uncharacterized protein</fullName>
    </submittedName>
</protein>
<dbReference type="Proteomes" id="UP000663874">
    <property type="component" value="Unassembled WGS sequence"/>
</dbReference>